<comment type="caution">
    <text evidence="2">The sequence shown here is derived from an EMBL/GenBank/DDBJ whole genome shotgun (WGS) entry which is preliminary data.</text>
</comment>
<proteinExistence type="predicted"/>
<name>A0A9D1LBR5_9FIRM</name>
<dbReference type="InterPro" id="IPR025874">
    <property type="entry name" value="DZR"/>
</dbReference>
<protein>
    <submittedName>
        <fullName evidence="2">Zinc ribbon domain-containing protein</fullName>
    </submittedName>
</protein>
<evidence type="ECO:0000313" key="3">
    <source>
        <dbReference type="Proteomes" id="UP000824072"/>
    </source>
</evidence>
<organism evidence="2 3">
    <name type="scientific">Candidatus Pullichristensenella excrementigallinarum</name>
    <dbReference type="NCBI Taxonomy" id="2840907"/>
    <lineage>
        <taxon>Bacteria</taxon>
        <taxon>Bacillati</taxon>
        <taxon>Bacillota</taxon>
        <taxon>Clostridia</taxon>
        <taxon>Candidatus Pullichristensenella</taxon>
    </lineage>
</organism>
<dbReference type="AlphaFoldDB" id="A0A9D1LBR5"/>
<reference evidence="2" key="2">
    <citation type="journal article" date="2021" name="PeerJ">
        <title>Extensive microbial diversity within the chicken gut microbiome revealed by metagenomics and culture.</title>
        <authorList>
            <person name="Gilroy R."/>
            <person name="Ravi A."/>
            <person name="Getino M."/>
            <person name="Pursley I."/>
            <person name="Horton D.L."/>
            <person name="Alikhan N.F."/>
            <person name="Baker D."/>
            <person name="Gharbi K."/>
            <person name="Hall N."/>
            <person name="Watson M."/>
            <person name="Adriaenssens E.M."/>
            <person name="Foster-Nyarko E."/>
            <person name="Jarju S."/>
            <person name="Secka A."/>
            <person name="Antonio M."/>
            <person name="Oren A."/>
            <person name="Chaudhuri R.R."/>
            <person name="La Ragione R."/>
            <person name="Hildebrand F."/>
            <person name="Pallen M.J."/>
        </authorList>
    </citation>
    <scope>NUCLEOTIDE SEQUENCE</scope>
    <source>
        <strain evidence="2">ChiHcec3-11533</strain>
    </source>
</reference>
<sequence length="260" mass="28039">MNCRYCGFELREGARFCSRCGNPVEKKQGLCEKCGTENDPNALYCQECGTRLKQIDYADVGRQNSSEQKEDALRENVAGGNTANADMADGNAQAQDATNVNAENAHKEEANTANASAANPANSYVASATGAGTATSGTRSWDNNRALKKITMSTFYKGLPRVTLSREACNVTLYANRLEVTTILGGVGKGLFAAGKKRVFEKGQVSSCAYIEALGGILGAVKFELNNGEVYSFTASFPGEKGKFDCREMVNLIRMNFRLK</sequence>
<evidence type="ECO:0000313" key="2">
    <source>
        <dbReference type="EMBL" id="HIU34738.1"/>
    </source>
</evidence>
<dbReference type="Pfam" id="PF12773">
    <property type="entry name" value="DZR"/>
    <property type="match status" value="1"/>
</dbReference>
<evidence type="ECO:0000259" key="1">
    <source>
        <dbReference type="Pfam" id="PF12773"/>
    </source>
</evidence>
<reference evidence="2" key="1">
    <citation type="submission" date="2020-10" db="EMBL/GenBank/DDBJ databases">
        <authorList>
            <person name="Gilroy R."/>
        </authorList>
    </citation>
    <scope>NUCLEOTIDE SEQUENCE</scope>
    <source>
        <strain evidence="2">ChiHcec3-11533</strain>
    </source>
</reference>
<accession>A0A9D1LBR5</accession>
<feature type="domain" description="DZANK-type" evidence="1">
    <location>
        <begin position="3"/>
        <end position="49"/>
    </location>
</feature>
<dbReference type="Proteomes" id="UP000824072">
    <property type="component" value="Unassembled WGS sequence"/>
</dbReference>
<dbReference type="EMBL" id="DVMU01000201">
    <property type="protein sequence ID" value="HIU34738.1"/>
    <property type="molecule type" value="Genomic_DNA"/>
</dbReference>
<gene>
    <name evidence="2" type="ORF">IAB02_09260</name>
</gene>